<evidence type="ECO:0000259" key="2">
    <source>
        <dbReference type="SMART" id="SM00849"/>
    </source>
</evidence>
<dbReference type="Pfam" id="PF00753">
    <property type="entry name" value="Lactamase_B"/>
    <property type="match status" value="1"/>
</dbReference>
<dbReference type="InterPro" id="IPR035681">
    <property type="entry name" value="ComA-like_MBL"/>
</dbReference>
<protein>
    <submittedName>
        <fullName evidence="3">ComEC/Rec2 family competence protein</fullName>
    </submittedName>
</protein>
<evidence type="ECO:0000313" key="4">
    <source>
        <dbReference type="Proteomes" id="UP001546774"/>
    </source>
</evidence>
<sequence>MYHRQRKNKQRIRTKFSAFMMLFVFIFVLVCHIGLLNPDLTASVKTSFQDTLKGLFTNSSKQDTALSYSESRPENTTLSVTFLDVGQGNCVLAESDGHYMLIDGGDRSHSSFVVSYLQQAGITALDYVLISHYDADHVSGVIGALYQFDVGNVLSPDYSADTKIYQSYVNCLKKQNITPVHPQVGDTYILGNASFTVVCPDRYDYEEENNRSLGIRLTDSSHSFLILGDAQSKSESAMLNENLDLSADVYMVSHHGSASSSTEKFLRAVHPAFAVISVGADNDYGHPAQKTLSRLEAQDIQILRTDLSGTITAYSTPDTLTWSTGR</sequence>
<dbReference type="EMBL" id="JBBMFS010000002">
    <property type="protein sequence ID" value="MEQ2553860.1"/>
    <property type="molecule type" value="Genomic_DNA"/>
</dbReference>
<dbReference type="PANTHER" id="PTHR30619">
    <property type="entry name" value="DNA INTERNALIZATION/COMPETENCE PROTEIN COMEC/REC2"/>
    <property type="match status" value="1"/>
</dbReference>
<dbReference type="Proteomes" id="UP001546774">
    <property type="component" value="Unassembled WGS sequence"/>
</dbReference>
<dbReference type="PANTHER" id="PTHR30619:SF1">
    <property type="entry name" value="RECOMBINATION PROTEIN 2"/>
    <property type="match status" value="1"/>
</dbReference>
<dbReference type="SUPFAM" id="SSF56281">
    <property type="entry name" value="Metallo-hydrolase/oxidoreductase"/>
    <property type="match status" value="1"/>
</dbReference>
<feature type="domain" description="Metallo-beta-lactamase" evidence="2">
    <location>
        <begin position="87"/>
        <end position="280"/>
    </location>
</feature>
<keyword evidence="4" id="KW-1185">Reference proteome</keyword>
<evidence type="ECO:0000313" key="3">
    <source>
        <dbReference type="EMBL" id="MEQ2553860.1"/>
    </source>
</evidence>
<feature type="transmembrane region" description="Helical" evidence="1">
    <location>
        <begin position="16"/>
        <end position="36"/>
    </location>
</feature>
<proteinExistence type="predicted"/>
<dbReference type="InterPro" id="IPR036866">
    <property type="entry name" value="RibonucZ/Hydroxyglut_hydro"/>
</dbReference>
<accession>A0ABV1H2D3</accession>
<keyword evidence="1" id="KW-0472">Membrane</keyword>
<reference evidence="3" key="1">
    <citation type="submission" date="2024-03" db="EMBL/GenBank/DDBJ databases">
        <title>Human intestinal bacterial collection.</title>
        <authorList>
            <person name="Pauvert C."/>
            <person name="Hitch T.C.A."/>
            <person name="Clavel T."/>
        </authorList>
    </citation>
    <scope>NUCLEOTIDE SEQUENCE [LARGE SCALE GENOMIC DNA]</scope>
    <source>
        <strain evidence="3">CLA-AA-H89B</strain>
    </source>
</reference>
<evidence type="ECO:0000256" key="1">
    <source>
        <dbReference type="SAM" id="Phobius"/>
    </source>
</evidence>
<dbReference type="SMART" id="SM00849">
    <property type="entry name" value="Lactamase_B"/>
    <property type="match status" value="1"/>
</dbReference>
<dbReference type="InterPro" id="IPR001279">
    <property type="entry name" value="Metallo-B-lactamas"/>
</dbReference>
<name>A0ABV1H2D3_9FIRM</name>
<dbReference type="Gene3D" id="3.60.15.10">
    <property type="entry name" value="Ribonuclease Z/Hydroxyacylglutathione hydrolase-like"/>
    <property type="match status" value="1"/>
</dbReference>
<comment type="caution">
    <text evidence="3">The sequence shown here is derived from an EMBL/GenBank/DDBJ whole genome shotgun (WGS) entry which is preliminary data.</text>
</comment>
<dbReference type="InterPro" id="IPR052159">
    <property type="entry name" value="Competence_DNA_uptake"/>
</dbReference>
<dbReference type="CDD" id="cd07731">
    <property type="entry name" value="ComA-like_MBL-fold"/>
    <property type="match status" value="1"/>
</dbReference>
<keyword evidence="1" id="KW-1133">Transmembrane helix</keyword>
<gene>
    <name evidence="3" type="ORF">WMO37_02385</name>
</gene>
<organism evidence="3 4">
    <name type="scientific">Lachnospira intestinalis</name>
    <dbReference type="NCBI Taxonomy" id="3133158"/>
    <lineage>
        <taxon>Bacteria</taxon>
        <taxon>Bacillati</taxon>
        <taxon>Bacillota</taxon>
        <taxon>Clostridia</taxon>
        <taxon>Lachnospirales</taxon>
        <taxon>Lachnospiraceae</taxon>
        <taxon>Lachnospira</taxon>
    </lineage>
</organism>
<keyword evidence="1" id="KW-0812">Transmembrane</keyword>